<protein>
    <submittedName>
        <fullName evidence="1">Uncharacterized protein</fullName>
    </submittedName>
</protein>
<evidence type="ECO:0000313" key="1">
    <source>
        <dbReference type="EMBL" id="GAN31903.1"/>
    </source>
</evidence>
<dbReference type="Proteomes" id="UP000032309">
    <property type="component" value="Unassembled WGS sequence"/>
</dbReference>
<evidence type="ECO:0000313" key="2">
    <source>
        <dbReference type="Proteomes" id="UP000032309"/>
    </source>
</evidence>
<proteinExistence type="predicted"/>
<accession>A0ABQ0JT52</accession>
<organism evidence="1 2">
    <name type="scientific">Candidatus Brocadia sinica JPN1</name>
    <dbReference type="NCBI Taxonomy" id="1197129"/>
    <lineage>
        <taxon>Bacteria</taxon>
        <taxon>Pseudomonadati</taxon>
        <taxon>Planctomycetota</taxon>
        <taxon>Candidatus Brocadiia</taxon>
        <taxon>Candidatus Brocadiales</taxon>
        <taxon>Candidatus Brocadiaceae</taxon>
        <taxon>Candidatus Brocadia</taxon>
    </lineage>
</organism>
<sequence length="93" mass="10885">MNSQENVSRENSILCGFAFDNKDNHKRITSGENFYILGGSAETHENLVEKILEFNQVIKKYGKKLDNLSEAEFYNIANEICTENKKVYWFYHI</sequence>
<keyword evidence="2" id="KW-1185">Reference proteome</keyword>
<comment type="caution">
    <text evidence="1">The sequence shown here is derived from an EMBL/GenBank/DDBJ whole genome shotgun (WGS) entry which is preliminary data.</text>
</comment>
<name>A0ABQ0JT52_9BACT</name>
<reference evidence="2" key="1">
    <citation type="journal article" date="2015" name="Genome Announc.">
        <title>Draft Genome Sequence of an Anaerobic Ammonium-Oxidizing Bacterium, "Candidatus Brocadia sinica".</title>
        <authorList>
            <person name="Oshiki M."/>
            <person name="Shinyako-Hata K."/>
            <person name="Satoh H."/>
            <person name="Okabe S."/>
        </authorList>
    </citation>
    <scope>NUCLEOTIDE SEQUENCE [LARGE SCALE GENOMIC DNA]</scope>
    <source>
        <strain evidence="2">JPN1</strain>
    </source>
</reference>
<dbReference type="EMBL" id="BAFN01000001">
    <property type="protein sequence ID" value="GAN31903.1"/>
    <property type="molecule type" value="Genomic_DNA"/>
</dbReference>
<gene>
    <name evidence="1" type="ORF">BROSI_A0407</name>
</gene>